<dbReference type="InterPro" id="IPR011032">
    <property type="entry name" value="GroES-like_sf"/>
</dbReference>
<dbReference type="GO" id="GO:0008270">
    <property type="term" value="F:zinc ion binding"/>
    <property type="evidence" value="ECO:0007669"/>
    <property type="project" value="InterPro"/>
</dbReference>
<evidence type="ECO:0000313" key="8">
    <source>
        <dbReference type="Proteomes" id="UP000281112"/>
    </source>
</evidence>
<dbReference type="SUPFAM" id="SSF50129">
    <property type="entry name" value="GroES-like"/>
    <property type="match status" value="1"/>
</dbReference>
<reference evidence="7 8" key="1">
    <citation type="submission" date="2018-11" db="EMBL/GenBank/DDBJ databases">
        <title>Vibrio LJC006 sp. nov., isolated from seawater during the bloom of the enteromorpha.</title>
        <authorList>
            <person name="Liang J."/>
        </authorList>
    </citation>
    <scope>NUCLEOTIDE SEQUENCE [LARGE SCALE GENOMIC DNA]</scope>
    <source>
        <strain evidence="7 8">LJC006</strain>
    </source>
</reference>
<comment type="cofactor">
    <cofactor evidence="4">
        <name>Zn(2+)</name>
        <dbReference type="ChEBI" id="CHEBI:29105"/>
    </cofactor>
</comment>
<dbReference type="RefSeq" id="WP_124936779.1">
    <property type="nucleotide sequence ID" value="NZ_RJVQ01000003.1"/>
</dbReference>
<dbReference type="Gene3D" id="3.40.50.720">
    <property type="entry name" value="NAD(P)-binding Rossmann-like Domain"/>
    <property type="match status" value="1"/>
</dbReference>
<comment type="similarity">
    <text evidence="4">Belongs to the zinc-containing alcohol dehydrogenase family.</text>
</comment>
<evidence type="ECO:0000313" key="7">
    <source>
        <dbReference type="EMBL" id="RQW63313.1"/>
    </source>
</evidence>
<dbReference type="AlphaFoldDB" id="A0A3N9THI6"/>
<keyword evidence="3" id="KW-0560">Oxidoreductase</keyword>
<dbReference type="PANTHER" id="PTHR43401:SF2">
    <property type="entry name" value="L-THREONINE 3-DEHYDROGENASE"/>
    <property type="match status" value="1"/>
</dbReference>
<evidence type="ECO:0000259" key="6">
    <source>
        <dbReference type="Pfam" id="PF08240"/>
    </source>
</evidence>
<gene>
    <name evidence="7" type="ORF">EES38_08655</name>
</gene>
<protein>
    <submittedName>
        <fullName evidence="7">Alcohol dehydrogenase</fullName>
    </submittedName>
</protein>
<dbReference type="Proteomes" id="UP000281112">
    <property type="component" value="Unassembled WGS sequence"/>
</dbReference>
<accession>A0A3N9THI6</accession>
<keyword evidence="2 4" id="KW-0862">Zinc</keyword>
<dbReference type="PROSITE" id="PS00059">
    <property type="entry name" value="ADH_ZINC"/>
    <property type="match status" value="1"/>
</dbReference>
<keyword evidence="1 4" id="KW-0479">Metal-binding</keyword>
<dbReference type="OrthoDB" id="9773078at2"/>
<dbReference type="Pfam" id="PF08240">
    <property type="entry name" value="ADH_N"/>
    <property type="match status" value="1"/>
</dbReference>
<evidence type="ECO:0000256" key="1">
    <source>
        <dbReference type="ARBA" id="ARBA00022723"/>
    </source>
</evidence>
<dbReference type="Gene3D" id="3.90.180.10">
    <property type="entry name" value="Medium-chain alcohol dehydrogenases, catalytic domain"/>
    <property type="match status" value="1"/>
</dbReference>
<dbReference type="InterPro" id="IPR013154">
    <property type="entry name" value="ADH-like_N"/>
</dbReference>
<evidence type="ECO:0000259" key="5">
    <source>
        <dbReference type="Pfam" id="PF00107"/>
    </source>
</evidence>
<name>A0A3N9THI6_9VIBR</name>
<evidence type="ECO:0000256" key="4">
    <source>
        <dbReference type="RuleBase" id="RU361277"/>
    </source>
</evidence>
<sequence length="321" mass="34587">MKAARLYGIGDIRIEDIAEDELKDNSVRVKVTAAGICGSDLHNFKTGQWLASVPVTPGHEFCGTITDIGSNVENFAIGDQVVADSRAYCGQCPACEAHQFNHCESLGFVGEVCNGGFAQFVTIDEKSLIKVPTNVAPSIAVLSEPLGVALRVVNQLSPERGDAVKVYGGGTIGGLTALLLQELYQCRIDLEEPNSDRKQLLSDIIDLDTVERYHCAVDATGVPAVINEIISNIQAGGKVALVGLPHANKEIDILSIVEKEIQLIGCSVFQNEQHQIIDFLERLAPKLEKLISAPIALDNIGETYQILTSQQVPYLKAVVQP</sequence>
<dbReference type="SUPFAM" id="SSF51735">
    <property type="entry name" value="NAD(P)-binding Rossmann-fold domains"/>
    <property type="match status" value="1"/>
</dbReference>
<evidence type="ECO:0000256" key="2">
    <source>
        <dbReference type="ARBA" id="ARBA00022833"/>
    </source>
</evidence>
<dbReference type="InterPro" id="IPR050129">
    <property type="entry name" value="Zn_alcohol_dh"/>
</dbReference>
<organism evidence="7 8">
    <name type="scientific">Vibrio viridaestus</name>
    <dbReference type="NCBI Taxonomy" id="2487322"/>
    <lineage>
        <taxon>Bacteria</taxon>
        <taxon>Pseudomonadati</taxon>
        <taxon>Pseudomonadota</taxon>
        <taxon>Gammaproteobacteria</taxon>
        <taxon>Vibrionales</taxon>
        <taxon>Vibrionaceae</taxon>
        <taxon>Vibrio</taxon>
    </lineage>
</organism>
<evidence type="ECO:0000256" key="3">
    <source>
        <dbReference type="ARBA" id="ARBA00023002"/>
    </source>
</evidence>
<dbReference type="InterPro" id="IPR036291">
    <property type="entry name" value="NAD(P)-bd_dom_sf"/>
</dbReference>
<dbReference type="GO" id="GO:0016491">
    <property type="term" value="F:oxidoreductase activity"/>
    <property type="evidence" value="ECO:0007669"/>
    <property type="project" value="UniProtKB-KW"/>
</dbReference>
<feature type="domain" description="Alcohol dehydrogenase-like N-terminal" evidence="6">
    <location>
        <begin position="24"/>
        <end position="132"/>
    </location>
</feature>
<dbReference type="InterPro" id="IPR013149">
    <property type="entry name" value="ADH-like_C"/>
</dbReference>
<dbReference type="PANTHER" id="PTHR43401">
    <property type="entry name" value="L-THREONINE 3-DEHYDROGENASE"/>
    <property type="match status" value="1"/>
</dbReference>
<proteinExistence type="inferred from homology"/>
<keyword evidence="8" id="KW-1185">Reference proteome</keyword>
<dbReference type="EMBL" id="RJVQ01000003">
    <property type="protein sequence ID" value="RQW63313.1"/>
    <property type="molecule type" value="Genomic_DNA"/>
</dbReference>
<feature type="domain" description="Alcohol dehydrogenase-like C-terminal" evidence="5">
    <location>
        <begin position="199"/>
        <end position="281"/>
    </location>
</feature>
<comment type="caution">
    <text evidence="7">The sequence shown here is derived from an EMBL/GenBank/DDBJ whole genome shotgun (WGS) entry which is preliminary data.</text>
</comment>
<dbReference type="InterPro" id="IPR002328">
    <property type="entry name" value="ADH_Zn_CS"/>
</dbReference>
<dbReference type="Pfam" id="PF00107">
    <property type="entry name" value="ADH_zinc_N"/>
    <property type="match status" value="1"/>
</dbReference>